<dbReference type="PANTHER" id="PTHR34990:SF2">
    <property type="entry name" value="BLL8164 PROTEIN"/>
    <property type="match status" value="1"/>
</dbReference>
<evidence type="ECO:0000256" key="3">
    <source>
        <dbReference type="ARBA" id="ARBA00022723"/>
    </source>
</evidence>
<keyword evidence="2" id="KW-0997">Cell inner membrane</keyword>
<feature type="domain" description="Calcineurin-like phosphoesterase" evidence="6">
    <location>
        <begin position="6"/>
        <end position="205"/>
    </location>
</feature>
<organism evidence="7">
    <name type="scientific">Rhodothermus marinus</name>
    <name type="common">Rhodothermus obamensis</name>
    <dbReference type="NCBI Taxonomy" id="29549"/>
    <lineage>
        <taxon>Bacteria</taxon>
        <taxon>Pseudomonadati</taxon>
        <taxon>Rhodothermota</taxon>
        <taxon>Rhodothermia</taxon>
        <taxon>Rhodothermales</taxon>
        <taxon>Rhodothermaceae</taxon>
        <taxon>Rhodothermus</taxon>
    </lineage>
</organism>
<dbReference type="CDD" id="cd07398">
    <property type="entry name" value="MPP_YbbF-LpxH"/>
    <property type="match status" value="1"/>
</dbReference>
<keyword evidence="5" id="KW-0464">Manganese</keyword>
<proteinExistence type="predicted"/>
<evidence type="ECO:0000256" key="4">
    <source>
        <dbReference type="ARBA" id="ARBA00023136"/>
    </source>
</evidence>
<keyword evidence="3" id="KW-0479">Metal-binding</keyword>
<sequence length="278" mass="32337">MRGYYRTIWISDVHLGTRSCRADFLCDFLRQNNADYLYLVGDIFDGWALKRHWYWDSYHNDVLQQILQKARKGTHVIYIPGNHDEFARQYFGLKLDEITVRPSALHTTADGRQLLVLHGDEFDGIIRYAPWLSRLGAGVYALVLGLNRWYNQVRRWLGLSYWSLSAYLKYRTKKAVQYIADFEQAIVNEARKYDVEGVVCGHIHHAELRKIDGILYANTGDWVESCTALVEHFDGRLEIVYWAAESVSAQPVGDGHQRQDRIPVVQVSRYSNSNYAQR</sequence>
<keyword evidence="4" id="KW-0472">Membrane</keyword>
<dbReference type="Pfam" id="PF00149">
    <property type="entry name" value="Metallophos"/>
    <property type="match status" value="1"/>
</dbReference>
<gene>
    <name evidence="7" type="ORF">ENO59_11495</name>
</gene>
<dbReference type="Gene3D" id="3.60.21.10">
    <property type="match status" value="1"/>
</dbReference>
<evidence type="ECO:0000256" key="2">
    <source>
        <dbReference type="ARBA" id="ARBA00022519"/>
    </source>
</evidence>
<dbReference type="PANTHER" id="PTHR34990">
    <property type="entry name" value="UDP-2,3-DIACYLGLUCOSAMINE HYDROLASE-RELATED"/>
    <property type="match status" value="1"/>
</dbReference>
<evidence type="ECO:0000313" key="7">
    <source>
        <dbReference type="EMBL" id="HER97109.1"/>
    </source>
</evidence>
<dbReference type="InterPro" id="IPR043461">
    <property type="entry name" value="LpxH-like"/>
</dbReference>
<dbReference type="GO" id="GO:0016020">
    <property type="term" value="C:membrane"/>
    <property type="evidence" value="ECO:0007669"/>
    <property type="project" value="GOC"/>
</dbReference>
<dbReference type="EMBL" id="DSGB01000006">
    <property type="protein sequence ID" value="HER97109.1"/>
    <property type="molecule type" value="Genomic_DNA"/>
</dbReference>
<comment type="caution">
    <text evidence="7">The sequence shown here is derived from an EMBL/GenBank/DDBJ whole genome shotgun (WGS) entry which is preliminary data.</text>
</comment>
<dbReference type="InterPro" id="IPR004843">
    <property type="entry name" value="Calcineurin-like_PHP"/>
</dbReference>
<dbReference type="GO" id="GO:0008758">
    <property type="term" value="F:UDP-2,3-diacylglucosamine hydrolase activity"/>
    <property type="evidence" value="ECO:0007669"/>
    <property type="project" value="TreeGrafter"/>
</dbReference>
<dbReference type="GO" id="GO:0046872">
    <property type="term" value="F:metal ion binding"/>
    <property type="evidence" value="ECO:0007669"/>
    <property type="project" value="UniProtKB-KW"/>
</dbReference>
<evidence type="ECO:0000256" key="1">
    <source>
        <dbReference type="ARBA" id="ARBA00022475"/>
    </source>
</evidence>
<dbReference type="InterPro" id="IPR029052">
    <property type="entry name" value="Metallo-depent_PP-like"/>
</dbReference>
<accession>A0A7V2B2I2</accession>
<dbReference type="AlphaFoldDB" id="A0A7V2B2I2"/>
<dbReference type="SUPFAM" id="SSF56300">
    <property type="entry name" value="Metallo-dependent phosphatases"/>
    <property type="match status" value="1"/>
</dbReference>
<evidence type="ECO:0000259" key="6">
    <source>
        <dbReference type="Pfam" id="PF00149"/>
    </source>
</evidence>
<keyword evidence="1" id="KW-1003">Cell membrane</keyword>
<protein>
    <submittedName>
        <fullName evidence="7">UDP-2,3-diacylglucosamine diphosphatase</fullName>
    </submittedName>
</protein>
<reference evidence="7" key="1">
    <citation type="journal article" date="2020" name="mSystems">
        <title>Genome- and Community-Level Interaction Insights into Carbon Utilization and Element Cycling Functions of Hydrothermarchaeota in Hydrothermal Sediment.</title>
        <authorList>
            <person name="Zhou Z."/>
            <person name="Liu Y."/>
            <person name="Xu W."/>
            <person name="Pan J."/>
            <person name="Luo Z.H."/>
            <person name="Li M."/>
        </authorList>
    </citation>
    <scope>NUCLEOTIDE SEQUENCE [LARGE SCALE GENOMIC DNA]</scope>
    <source>
        <strain evidence="7">SpSt-143</strain>
    </source>
</reference>
<dbReference type="GO" id="GO:0009245">
    <property type="term" value="P:lipid A biosynthetic process"/>
    <property type="evidence" value="ECO:0007669"/>
    <property type="project" value="TreeGrafter"/>
</dbReference>
<name>A0A7V2B2I2_RHOMR</name>
<evidence type="ECO:0000256" key="5">
    <source>
        <dbReference type="ARBA" id="ARBA00023211"/>
    </source>
</evidence>